<sequence length="118" mass="13204">MKTRPLRELAQIIRSKNAKPYRMTLDILFDREDVFDYVKRSGALNEDAIATAYRVPRSVITSSYVFDPGLGFKFTMQRPVVQGAFGDGDLYACQQHSPLLSIPIPWGDDAPALEPAKA</sequence>
<protein>
    <submittedName>
        <fullName evidence="2">DUF4387 domain-containing protein</fullName>
    </submittedName>
</protein>
<evidence type="ECO:0000313" key="2">
    <source>
        <dbReference type="EMBL" id="MBJ7600642.1"/>
    </source>
</evidence>
<dbReference type="Proteomes" id="UP000612893">
    <property type="component" value="Unassembled WGS sequence"/>
</dbReference>
<dbReference type="Pfam" id="PF14330">
    <property type="entry name" value="DUF4387"/>
    <property type="match status" value="1"/>
</dbReference>
<evidence type="ECO:0000259" key="1">
    <source>
        <dbReference type="Pfam" id="PF14330"/>
    </source>
</evidence>
<reference evidence="2" key="1">
    <citation type="submission" date="2020-10" db="EMBL/GenBank/DDBJ databases">
        <title>Ca. Dormibacterota MAGs.</title>
        <authorList>
            <person name="Montgomery K."/>
        </authorList>
    </citation>
    <scope>NUCLEOTIDE SEQUENCE [LARGE SCALE GENOMIC DNA]</scope>
    <source>
        <strain evidence="2">SC8812_S17_10</strain>
    </source>
</reference>
<organism evidence="2 3">
    <name type="scientific">Candidatus Nephthysia bennettiae</name>
    <dbReference type="NCBI Taxonomy" id="3127016"/>
    <lineage>
        <taxon>Bacteria</taxon>
        <taxon>Bacillati</taxon>
        <taxon>Candidatus Dormiibacterota</taxon>
        <taxon>Candidatus Dormibacteria</taxon>
        <taxon>Candidatus Dormibacterales</taxon>
        <taxon>Candidatus Dormibacteraceae</taxon>
        <taxon>Candidatus Nephthysia</taxon>
    </lineage>
</organism>
<dbReference type="RefSeq" id="WP_338204561.1">
    <property type="nucleotide sequence ID" value="NZ_JAEKNR010000216.1"/>
</dbReference>
<name>A0A934K555_9BACT</name>
<accession>A0A934K555</accession>
<evidence type="ECO:0000313" key="3">
    <source>
        <dbReference type="Proteomes" id="UP000612893"/>
    </source>
</evidence>
<dbReference type="AlphaFoldDB" id="A0A934K555"/>
<proteinExistence type="predicted"/>
<keyword evidence="3" id="KW-1185">Reference proteome</keyword>
<dbReference type="EMBL" id="JAEKNR010000216">
    <property type="protein sequence ID" value="MBJ7600642.1"/>
    <property type="molecule type" value="Genomic_DNA"/>
</dbReference>
<feature type="domain" description="DUF4387" evidence="1">
    <location>
        <begin position="6"/>
        <end position="102"/>
    </location>
</feature>
<comment type="caution">
    <text evidence="2">The sequence shown here is derived from an EMBL/GenBank/DDBJ whole genome shotgun (WGS) entry which is preliminary data.</text>
</comment>
<dbReference type="InterPro" id="IPR025496">
    <property type="entry name" value="DUF4387"/>
</dbReference>
<gene>
    <name evidence="2" type="ORF">JF922_21560</name>
</gene>